<proteinExistence type="predicted"/>
<geneLocation type="plasmid" evidence="2">
    <name>pne1b</name>
</geneLocation>
<evidence type="ECO:0000313" key="1">
    <source>
        <dbReference type="EMBL" id="QGY32263.1"/>
    </source>
</evidence>
<keyword evidence="1" id="KW-0614">Plasmid</keyword>
<dbReference type="Proteomes" id="UP000502005">
    <property type="component" value="Plasmid pNE1B"/>
</dbReference>
<accession>A0A6B9G8U9</accession>
<organism evidence="1 2">
    <name type="scientific">Pantoea cypripedii</name>
    <name type="common">Pectobacterium cypripedii</name>
    <name type="synonym">Erwinia cypripedii</name>
    <dbReference type="NCBI Taxonomy" id="55209"/>
    <lineage>
        <taxon>Bacteria</taxon>
        <taxon>Pseudomonadati</taxon>
        <taxon>Pseudomonadota</taxon>
        <taxon>Gammaproteobacteria</taxon>
        <taxon>Enterobacterales</taxon>
        <taxon>Erwiniaceae</taxon>
        <taxon>Pantoea</taxon>
    </lineage>
</organism>
<dbReference type="RefSeq" id="WP_208718157.1">
    <property type="nucleotide sequence ID" value="NZ_CP024770.1"/>
</dbReference>
<reference evidence="1 2" key="1">
    <citation type="submission" date="2017-11" db="EMBL/GenBank/DDBJ databases">
        <title>Genome sequence of Pantoea cypripedii NE1.</title>
        <authorList>
            <person name="Nascimento F.X."/>
        </authorList>
    </citation>
    <scope>NUCLEOTIDE SEQUENCE [LARGE SCALE GENOMIC DNA]</scope>
    <source>
        <strain evidence="1 2">NE1</strain>
        <plasmid evidence="2">pne1b</plasmid>
    </source>
</reference>
<protein>
    <submittedName>
        <fullName evidence="1">Uncharacterized protein</fullName>
    </submittedName>
</protein>
<dbReference type="EMBL" id="CP024770">
    <property type="protein sequence ID" value="QGY32263.1"/>
    <property type="molecule type" value="Genomic_DNA"/>
</dbReference>
<dbReference type="AlphaFoldDB" id="A0A6B9G8U9"/>
<evidence type="ECO:0000313" key="2">
    <source>
        <dbReference type="Proteomes" id="UP000502005"/>
    </source>
</evidence>
<gene>
    <name evidence="1" type="ORF">CUN67_25055</name>
</gene>
<name>A0A6B9G8U9_PANCY</name>
<sequence>MLSLIKTWQCDIWPHALRLRNGTQVVMSCERIPDEPLETALTALLSARPAAMAWLDAIEFYLDTDELDFLVIPWQNGIKTPQELLSIAQREASKRFTQPHWQVRFEDVSWGQPALVACLQQTCWQMLAKLSRQHHLRFQGVVTPFQLLLHRFNRRLPVEGIFAAIGPMRSRVACRQDQQWRDVHCLNLPQQGQSEQLQIIGRLAAMPDSPRFVINTTDWQTVTDSREVTS</sequence>